<reference evidence="2 3" key="1">
    <citation type="submission" date="2015-11" db="EMBL/GenBank/DDBJ databases">
        <title>Genomes and virulence difference between two physiological races of Phytophthora nicotianae.</title>
        <authorList>
            <person name="Liu H."/>
            <person name="Ma X."/>
            <person name="Yu H."/>
            <person name="Fang D."/>
            <person name="Li Y."/>
            <person name="Wang X."/>
            <person name="Wang W."/>
            <person name="Dong Y."/>
            <person name="Xiao B."/>
        </authorList>
    </citation>
    <scope>NUCLEOTIDE SEQUENCE [LARGE SCALE GENOMIC DNA]</scope>
    <source>
        <strain evidence="3">race 0</strain>
    </source>
</reference>
<feature type="region of interest" description="Disordered" evidence="1">
    <location>
        <begin position="14"/>
        <end position="66"/>
    </location>
</feature>
<gene>
    <name evidence="2" type="ORF">AM587_10016408</name>
</gene>
<dbReference type="AlphaFoldDB" id="A0A0W8CGN0"/>
<dbReference type="Proteomes" id="UP000052943">
    <property type="component" value="Unassembled WGS sequence"/>
</dbReference>
<accession>A0A0W8CGN0</accession>
<name>A0A0W8CGN0_PHYNI</name>
<feature type="compositionally biased region" description="Acidic residues" evidence="1">
    <location>
        <begin position="17"/>
        <end position="28"/>
    </location>
</feature>
<sequence>MDITELLNAVDNASSDWEFDDDEPDLSVEDGVASDEASADLAVEEEEEEVEAGEESQPAQGSVRRTGNEYIENLIRDSGLHIIREREWNSTVLEEAKERLKESERGTWELIAAVDVPTDWEKQQKAHQNKQK</sequence>
<proteinExistence type="predicted"/>
<feature type="compositionally biased region" description="Acidic residues" evidence="1">
    <location>
        <begin position="42"/>
        <end position="54"/>
    </location>
</feature>
<evidence type="ECO:0000256" key="1">
    <source>
        <dbReference type="SAM" id="MobiDB-lite"/>
    </source>
</evidence>
<evidence type="ECO:0000313" key="3">
    <source>
        <dbReference type="Proteomes" id="UP000052943"/>
    </source>
</evidence>
<dbReference type="OrthoDB" id="127912at2759"/>
<comment type="caution">
    <text evidence="2">The sequence shown here is derived from an EMBL/GenBank/DDBJ whole genome shotgun (WGS) entry which is preliminary data.</text>
</comment>
<organism evidence="2 3">
    <name type="scientific">Phytophthora nicotianae</name>
    <name type="common">Potato buckeye rot agent</name>
    <name type="synonym">Phytophthora parasitica</name>
    <dbReference type="NCBI Taxonomy" id="4792"/>
    <lineage>
        <taxon>Eukaryota</taxon>
        <taxon>Sar</taxon>
        <taxon>Stramenopiles</taxon>
        <taxon>Oomycota</taxon>
        <taxon>Peronosporomycetes</taxon>
        <taxon>Peronosporales</taxon>
        <taxon>Peronosporaceae</taxon>
        <taxon>Phytophthora</taxon>
    </lineage>
</organism>
<evidence type="ECO:0000313" key="2">
    <source>
        <dbReference type="EMBL" id="KUF83262.1"/>
    </source>
</evidence>
<protein>
    <submittedName>
        <fullName evidence="2">Uncharacterized protein</fullName>
    </submittedName>
</protein>
<dbReference type="EMBL" id="LNFO01003337">
    <property type="protein sequence ID" value="KUF83262.1"/>
    <property type="molecule type" value="Genomic_DNA"/>
</dbReference>